<evidence type="ECO:0000256" key="3">
    <source>
        <dbReference type="ARBA" id="ARBA00010617"/>
    </source>
</evidence>
<evidence type="ECO:0000256" key="4">
    <source>
        <dbReference type="ARBA" id="ARBA00022617"/>
    </source>
</evidence>
<evidence type="ECO:0000256" key="12">
    <source>
        <dbReference type="PIRSR" id="PIRSR602403-1"/>
    </source>
</evidence>
<dbReference type="GO" id="GO:0016705">
    <property type="term" value="F:oxidoreductase activity, acting on paired donors, with incorporation or reduction of molecular oxygen"/>
    <property type="evidence" value="ECO:0007669"/>
    <property type="project" value="InterPro"/>
</dbReference>
<dbReference type="Pfam" id="PF00067">
    <property type="entry name" value="p450"/>
    <property type="match status" value="1"/>
</dbReference>
<comment type="similarity">
    <text evidence="3 13">Belongs to the cytochrome P450 family.</text>
</comment>
<evidence type="ECO:0000256" key="8">
    <source>
        <dbReference type="ARBA" id="ARBA00023002"/>
    </source>
</evidence>
<gene>
    <name evidence="15" type="ORF">EDB92DRAFT_1933674</name>
</gene>
<dbReference type="PANTHER" id="PTHR46206">
    <property type="entry name" value="CYTOCHROME P450"/>
    <property type="match status" value="1"/>
</dbReference>
<keyword evidence="7 14" id="KW-1133">Transmembrane helix</keyword>
<evidence type="ECO:0000256" key="11">
    <source>
        <dbReference type="ARBA" id="ARBA00023136"/>
    </source>
</evidence>
<dbReference type="InterPro" id="IPR001128">
    <property type="entry name" value="Cyt_P450"/>
</dbReference>
<evidence type="ECO:0000256" key="10">
    <source>
        <dbReference type="ARBA" id="ARBA00023033"/>
    </source>
</evidence>
<dbReference type="GO" id="GO:0016020">
    <property type="term" value="C:membrane"/>
    <property type="evidence" value="ECO:0007669"/>
    <property type="project" value="UniProtKB-SubCell"/>
</dbReference>
<feature type="transmembrane region" description="Helical" evidence="14">
    <location>
        <begin position="6"/>
        <end position="25"/>
    </location>
</feature>
<dbReference type="GO" id="GO:0020037">
    <property type="term" value="F:heme binding"/>
    <property type="evidence" value="ECO:0007669"/>
    <property type="project" value="InterPro"/>
</dbReference>
<evidence type="ECO:0000256" key="1">
    <source>
        <dbReference type="ARBA" id="ARBA00001971"/>
    </source>
</evidence>
<feature type="binding site" description="axial binding residue" evidence="12">
    <location>
        <position position="440"/>
    </location>
    <ligand>
        <name>heme</name>
        <dbReference type="ChEBI" id="CHEBI:30413"/>
    </ligand>
    <ligandPart>
        <name>Fe</name>
        <dbReference type="ChEBI" id="CHEBI:18248"/>
    </ligandPart>
</feature>
<evidence type="ECO:0000256" key="7">
    <source>
        <dbReference type="ARBA" id="ARBA00022989"/>
    </source>
</evidence>
<dbReference type="InterPro" id="IPR036396">
    <property type="entry name" value="Cyt_P450_sf"/>
</dbReference>
<dbReference type="InterPro" id="IPR017972">
    <property type="entry name" value="Cyt_P450_CS"/>
</dbReference>
<reference evidence="15" key="1">
    <citation type="submission" date="2022-01" db="EMBL/GenBank/DDBJ databases">
        <title>Comparative genomics reveals a dynamic genome evolution in the ectomycorrhizal milk-cap (Lactarius) mushrooms.</title>
        <authorList>
            <consortium name="DOE Joint Genome Institute"/>
            <person name="Lebreton A."/>
            <person name="Tang N."/>
            <person name="Kuo A."/>
            <person name="LaButti K."/>
            <person name="Drula E."/>
            <person name="Barry K."/>
            <person name="Clum A."/>
            <person name="Lipzen A."/>
            <person name="Mousain D."/>
            <person name="Ng V."/>
            <person name="Wang R."/>
            <person name="Wang X."/>
            <person name="Dai Y."/>
            <person name="Henrissat B."/>
            <person name="Grigoriev I.V."/>
            <person name="Guerin-Laguette A."/>
            <person name="Yu F."/>
            <person name="Martin F.M."/>
        </authorList>
    </citation>
    <scope>NUCLEOTIDE SEQUENCE</scope>
    <source>
        <strain evidence="15">QP</strain>
    </source>
</reference>
<keyword evidence="5 14" id="KW-0812">Transmembrane</keyword>
<dbReference type="InterPro" id="IPR002403">
    <property type="entry name" value="Cyt_P450_E_grp-IV"/>
</dbReference>
<name>A0AAD4LM59_9AGAM</name>
<dbReference type="Proteomes" id="UP001201163">
    <property type="component" value="Unassembled WGS sequence"/>
</dbReference>
<comment type="caution">
    <text evidence="15">The sequence shown here is derived from an EMBL/GenBank/DDBJ whole genome shotgun (WGS) entry which is preliminary data.</text>
</comment>
<dbReference type="PRINTS" id="PR00385">
    <property type="entry name" value="P450"/>
</dbReference>
<accession>A0AAD4LM59</accession>
<keyword evidence="9 12" id="KW-0408">Iron</keyword>
<evidence type="ECO:0000313" key="16">
    <source>
        <dbReference type="Proteomes" id="UP001201163"/>
    </source>
</evidence>
<proteinExistence type="inferred from homology"/>
<keyword evidence="11 14" id="KW-0472">Membrane</keyword>
<comment type="cofactor">
    <cofactor evidence="1 12">
        <name>heme</name>
        <dbReference type="ChEBI" id="CHEBI:30413"/>
    </cofactor>
</comment>
<sequence>MVDESTLRLSLIASIFVVSLFASWYRRDPLLDAIPTVGFSDPILSYLSAIRYKVYGPPMLKYGYEKTRRGLFKIATFRGWMVLASGPELIEDIKKAPDDVLTRNASLVEPEHTLGVTDDDNIFIAGITRSKLTRNIAATFKEVRDELIRSLDASIPVRGDDWVKVPVVETVQRVVCAATNRVFVGTPLCRDQNYLTMNINLVINTLKLAVLIRLFPKPLKPIVAHVLSNLSSQIQQGMEFIRPMVEERFARMEEFGDDWDDKPNDTLMWFMSESQGVDRSLRGFARRLLMINFAGIHTTSTAFTSVFYRILSDPECIEPLRHEVETAIAEEGWTKAGMDKMHKIDSFLRESMRVNSILAVSRLSLRPFTFSNGVTVPAGTSIAVPSAAIHMDGEIYPNPEEFDGLRYAKLRERDGDAATGHQATSTSAEFLTFGYGRHACPGRFFAVNEVKALLAHILVTYDFKFEEGKQGPRSFIIDSVRIPGKANVMFRKRQK</sequence>
<dbReference type="SUPFAM" id="SSF48264">
    <property type="entry name" value="Cytochrome P450"/>
    <property type="match status" value="1"/>
</dbReference>
<protein>
    <submittedName>
        <fullName evidence="15">Cytochrome P450</fullName>
    </submittedName>
</protein>
<evidence type="ECO:0000256" key="6">
    <source>
        <dbReference type="ARBA" id="ARBA00022723"/>
    </source>
</evidence>
<evidence type="ECO:0000256" key="13">
    <source>
        <dbReference type="RuleBase" id="RU000461"/>
    </source>
</evidence>
<dbReference type="PRINTS" id="PR00465">
    <property type="entry name" value="EP450IV"/>
</dbReference>
<evidence type="ECO:0000256" key="2">
    <source>
        <dbReference type="ARBA" id="ARBA00004370"/>
    </source>
</evidence>
<evidence type="ECO:0000313" key="15">
    <source>
        <dbReference type="EMBL" id="KAH8996778.1"/>
    </source>
</evidence>
<comment type="subcellular location">
    <subcellularLocation>
        <location evidence="2">Membrane</location>
    </subcellularLocation>
</comment>
<dbReference type="Gene3D" id="1.10.630.10">
    <property type="entry name" value="Cytochrome P450"/>
    <property type="match status" value="1"/>
</dbReference>
<dbReference type="CDD" id="cd11041">
    <property type="entry name" value="CYP503A1-like"/>
    <property type="match status" value="1"/>
</dbReference>
<dbReference type="EMBL" id="JAKELL010000008">
    <property type="protein sequence ID" value="KAH8996778.1"/>
    <property type="molecule type" value="Genomic_DNA"/>
</dbReference>
<dbReference type="PROSITE" id="PS00086">
    <property type="entry name" value="CYTOCHROME_P450"/>
    <property type="match status" value="1"/>
</dbReference>
<keyword evidence="10 13" id="KW-0503">Monooxygenase</keyword>
<keyword evidence="4 12" id="KW-0349">Heme</keyword>
<evidence type="ECO:0000256" key="5">
    <source>
        <dbReference type="ARBA" id="ARBA00022692"/>
    </source>
</evidence>
<keyword evidence="8 13" id="KW-0560">Oxidoreductase</keyword>
<dbReference type="GO" id="GO:0005506">
    <property type="term" value="F:iron ion binding"/>
    <property type="evidence" value="ECO:0007669"/>
    <property type="project" value="InterPro"/>
</dbReference>
<keyword evidence="6 12" id="KW-0479">Metal-binding</keyword>
<evidence type="ECO:0000256" key="9">
    <source>
        <dbReference type="ARBA" id="ARBA00023004"/>
    </source>
</evidence>
<keyword evidence="16" id="KW-1185">Reference proteome</keyword>
<organism evidence="15 16">
    <name type="scientific">Lactarius akahatsu</name>
    <dbReference type="NCBI Taxonomy" id="416441"/>
    <lineage>
        <taxon>Eukaryota</taxon>
        <taxon>Fungi</taxon>
        <taxon>Dikarya</taxon>
        <taxon>Basidiomycota</taxon>
        <taxon>Agaricomycotina</taxon>
        <taxon>Agaricomycetes</taxon>
        <taxon>Russulales</taxon>
        <taxon>Russulaceae</taxon>
        <taxon>Lactarius</taxon>
    </lineage>
</organism>
<dbReference type="GO" id="GO:0004497">
    <property type="term" value="F:monooxygenase activity"/>
    <property type="evidence" value="ECO:0007669"/>
    <property type="project" value="UniProtKB-KW"/>
</dbReference>
<evidence type="ECO:0000256" key="14">
    <source>
        <dbReference type="SAM" id="Phobius"/>
    </source>
</evidence>
<dbReference type="PANTHER" id="PTHR46206:SF5">
    <property type="entry name" value="P450, PUTATIVE (EUROFUNG)-RELATED"/>
    <property type="match status" value="1"/>
</dbReference>
<dbReference type="AlphaFoldDB" id="A0AAD4LM59"/>